<dbReference type="STRING" id="91604.ID47_08870"/>
<dbReference type="InterPro" id="IPR008939">
    <property type="entry name" value="Lytic_TGlycosylase_superhlx_U"/>
</dbReference>
<keyword evidence="6" id="KW-1185">Reference proteome</keyword>
<accession>A0A077AYV7</accession>
<evidence type="ECO:0000259" key="4">
    <source>
        <dbReference type="Pfam" id="PF01464"/>
    </source>
</evidence>
<evidence type="ECO:0000256" key="3">
    <source>
        <dbReference type="ARBA" id="ARBA00022729"/>
    </source>
</evidence>
<dbReference type="GO" id="GO:0000270">
    <property type="term" value="P:peptidoglycan metabolic process"/>
    <property type="evidence" value="ECO:0007669"/>
    <property type="project" value="InterPro"/>
</dbReference>
<dbReference type="Proteomes" id="UP000028926">
    <property type="component" value="Chromosome"/>
</dbReference>
<dbReference type="Gene3D" id="1.25.20.10">
    <property type="entry name" value="Bacterial muramidases"/>
    <property type="match status" value="1"/>
</dbReference>
<dbReference type="EMBL" id="CP008941">
    <property type="protein sequence ID" value="AIK96818.1"/>
    <property type="molecule type" value="Genomic_DNA"/>
</dbReference>
<evidence type="ECO:0000256" key="2">
    <source>
        <dbReference type="ARBA" id="ARBA00009387"/>
    </source>
</evidence>
<dbReference type="SUPFAM" id="SSF53955">
    <property type="entry name" value="Lysozyme-like"/>
    <property type="match status" value="1"/>
</dbReference>
<feature type="domain" description="Transglycosylase SLT" evidence="4">
    <location>
        <begin position="471"/>
        <end position="572"/>
    </location>
</feature>
<dbReference type="GO" id="GO:0008933">
    <property type="term" value="F:peptidoglycan lytic transglycosylase activity"/>
    <property type="evidence" value="ECO:0007669"/>
    <property type="project" value="InterPro"/>
</dbReference>
<dbReference type="GO" id="GO:0016020">
    <property type="term" value="C:membrane"/>
    <property type="evidence" value="ECO:0007669"/>
    <property type="project" value="InterPro"/>
</dbReference>
<dbReference type="SUPFAM" id="SSF48435">
    <property type="entry name" value="Bacterial muramidases"/>
    <property type="match status" value="1"/>
</dbReference>
<dbReference type="PANTHER" id="PTHR37423">
    <property type="entry name" value="SOLUBLE LYTIC MUREIN TRANSGLYCOSYLASE-RELATED"/>
    <property type="match status" value="1"/>
</dbReference>
<name>A0A077AYV7_9PROT</name>
<evidence type="ECO:0000313" key="5">
    <source>
        <dbReference type="EMBL" id="AIK96818.1"/>
    </source>
</evidence>
<gene>
    <name evidence="5" type="ORF">ID47_08870</name>
</gene>
<comment type="similarity">
    <text evidence="1">Belongs to the transglycosylase Slt family.</text>
</comment>
<dbReference type="OrthoDB" id="9815002at2"/>
<comment type="similarity">
    <text evidence="2">Belongs to the virb1 family.</text>
</comment>
<dbReference type="RefSeq" id="WP_038465548.1">
    <property type="nucleotide sequence ID" value="NZ_CP008941.1"/>
</dbReference>
<sequence length="607" mass="69525">MRQLFISFIILSLTVTQNHANEAAKCGAQLKKAIRQNPDGVTIDKANCPKSHTLLMWLRAQKTASFSAAKAFIDKHPTWPRLSTIQRQIEKELYKTPPPAPQTISWFRRMPPISLKGLQAFGQALLSQKQYDDQKFRQAFIDNEIMMIDLQKFITTYRPLLNDEILQRKAHALIDSNQIAAAELIQANVSKKSRTILDARLSLIKGATVLKADLLQDPYLKFEQARLYRKNRFDKKASDLLKELTDHENPELLWTERNLIARRLLEDKKYQAAYDTIKNHGLKRGENFATAEWLAGWLSLRFLKNPEQAKAHFERLNENVSTPVSVARAQYWLGRVHKDLGDPAQAQSWWTKAKKHIATYYGQLAHKELTGKTPTVKPKPLTIDLSVRRTLESREIYKYMRLLQEIGEQSTAEAFALKLGEQLQHPEEQALLTEIIRDKSGKHNALKVYKKIMKTEYPVIPAAYPRITIPRQTVEPAFAHAIIRQESRFQPDAVSSAGATGLMQLMPATATLTEQRYKIKKKKLTDPQHNVQVGSHHLKDLMDKYRGSLILAAAAYNAGATAVDEWVDQFGDPRSTGVNVIDWVELIPYAETRNYVQRVLENYHCYR</sequence>
<dbReference type="PROSITE" id="PS00922">
    <property type="entry name" value="TRANSGLYCOSYLASE"/>
    <property type="match status" value="1"/>
</dbReference>
<evidence type="ECO:0000256" key="1">
    <source>
        <dbReference type="ARBA" id="ARBA00007734"/>
    </source>
</evidence>
<organism evidence="5 6">
    <name type="scientific">Candidatus Odyssella acanthamoebae</name>
    <dbReference type="NCBI Taxonomy" id="91604"/>
    <lineage>
        <taxon>Bacteria</taxon>
        <taxon>Pseudomonadati</taxon>
        <taxon>Pseudomonadota</taxon>
        <taxon>Alphaproteobacteria</taxon>
        <taxon>Holosporales</taxon>
        <taxon>Candidatus Paracaedibacteraceae</taxon>
        <taxon>Candidatus Odyssella</taxon>
    </lineage>
</organism>
<reference evidence="5 6" key="1">
    <citation type="submission" date="2014-07" db="EMBL/GenBank/DDBJ databases">
        <title>Comparative genomic insights into amoeba endosymbionts belonging to the families of Holosporaceae and Candidatus Midichloriaceae within Rickettsiales.</title>
        <authorList>
            <person name="Wang Z."/>
            <person name="Wu M."/>
        </authorList>
    </citation>
    <scope>NUCLEOTIDE SEQUENCE [LARGE SCALE GENOMIC DNA]</scope>
    <source>
        <strain evidence="5">PRA3</strain>
    </source>
</reference>
<evidence type="ECO:0000313" key="6">
    <source>
        <dbReference type="Proteomes" id="UP000028926"/>
    </source>
</evidence>
<dbReference type="InterPro" id="IPR008258">
    <property type="entry name" value="Transglycosylase_SLT_dom_1"/>
</dbReference>
<proteinExistence type="inferred from homology"/>
<dbReference type="HOGENOM" id="CLU_015184_0_1_5"/>
<dbReference type="AlphaFoldDB" id="A0A077AYV7"/>
<dbReference type="GO" id="GO:0004553">
    <property type="term" value="F:hydrolase activity, hydrolyzing O-glycosyl compounds"/>
    <property type="evidence" value="ECO:0007669"/>
    <property type="project" value="InterPro"/>
</dbReference>
<keyword evidence="3" id="KW-0732">Signal</keyword>
<dbReference type="KEGG" id="paca:ID47_08870"/>
<dbReference type="Gene3D" id="1.10.530.10">
    <property type="match status" value="1"/>
</dbReference>
<dbReference type="CDD" id="cd13401">
    <property type="entry name" value="Slt70-like"/>
    <property type="match status" value="1"/>
</dbReference>
<dbReference type="InterPro" id="IPR000189">
    <property type="entry name" value="Transglyc_AS"/>
</dbReference>
<dbReference type="Pfam" id="PF01464">
    <property type="entry name" value="SLT"/>
    <property type="match status" value="1"/>
</dbReference>
<dbReference type="GO" id="GO:0042597">
    <property type="term" value="C:periplasmic space"/>
    <property type="evidence" value="ECO:0007669"/>
    <property type="project" value="InterPro"/>
</dbReference>
<dbReference type="PANTHER" id="PTHR37423:SF2">
    <property type="entry name" value="MEMBRANE-BOUND LYTIC MUREIN TRANSGLYCOSYLASE C"/>
    <property type="match status" value="1"/>
</dbReference>
<dbReference type="InterPro" id="IPR023346">
    <property type="entry name" value="Lysozyme-like_dom_sf"/>
</dbReference>
<dbReference type="eggNOG" id="COG0741">
    <property type="taxonomic scope" value="Bacteria"/>
</dbReference>
<protein>
    <recommendedName>
        <fullName evidence="4">Transglycosylase SLT domain-containing protein</fullName>
    </recommendedName>
</protein>